<organism evidence="2 3">
    <name type="scientific">Canna indica</name>
    <name type="common">Indian-shot</name>
    <dbReference type="NCBI Taxonomy" id="4628"/>
    <lineage>
        <taxon>Eukaryota</taxon>
        <taxon>Viridiplantae</taxon>
        <taxon>Streptophyta</taxon>
        <taxon>Embryophyta</taxon>
        <taxon>Tracheophyta</taxon>
        <taxon>Spermatophyta</taxon>
        <taxon>Magnoliopsida</taxon>
        <taxon>Liliopsida</taxon>
        <taxon>Zingiberales</taxon>
        <taxon>Cannaceae</taxon>
        <taxon>Canna</taxon>
    </lineage>
</organism>
<feature type="compositionally biased region" description="Basic residues" evidence="1">
    <location>
        <begin position="107"/>
        <end position="119"/>
    </location>
</feature>
<feature type="compositionally biased region" description="Basic and acidic residues" evidence="1">
    <location>
        <begin position="67"/>
        <end position="96"/>
    </location>
</feature>
<evidence type="ECO:0000313" key="2">
    <source>
        <dbReference type="EMBL" id="WOK97842.1"/>
    </source>
</evidence>
<proteinExistence type="predicted"/>
<name>A0AAQ3JX98_9LILI</name>
<keyword evidence="2" id="KW-0346">Stress response</keyword>
<dbReference type="Proteomes" id="UP001327560">
    <property type="component" value="Chromosome 2"/>
</dbReference>
<dbReference type="AlphaFoldDB" id="A0AAQ3JX98"/>
<gene>
    <name evidence="2" type="ORF">Cni_G06550</name>
</gene>
<protein>
    <submittedName>
        <fullName evidence="2">60 kDa heat shock protein</fullName>
    </submittedName>
</protein>
<sequence>MLIYLYIGGASEAEVGERKDRATHALNVARAVVKEGILPEAAKEEGKDESQKKKAKLESTDSQAHVEMAEEPTKMKKMKMKDGTHAAELANEDRNAAAELEEEPSKKEKKKKRKQAEED</sequence>
<reference evidence="2 3" key="1">
    <citation type="submission" date="2023-10" db="EMBL/GenBank/DDBJ databases">
        <title>Chromosome-scale genome assembly provides insights into flower coloration mechanisms of Canna indica.</title>
        <authorList>
            <person name="Li C."/>
        </authorList>
    </citation>
    <scope>NUCLEOTIDE SEQUENCE [LARGE SCALE GENOMIC DNA]</scope>
    <source>
        <tissue evidence="2">Flower</tissue>
    </source>
</reference>
<dbReference type="InterPro" id="IPR027410">
    <property type="entry name" value="TCP-1-like_intermed_sf"/>
</dbReference>
<accession>A0AAQ3JX98</accession>
<evidence type="ECO:0000313" key="3">
    <source>
        <dbReference type="Proteomes" id="UP001327560"/>
    </source>
</evidence>
<feature type="region of interest" description="Disordered" evidence="1">
    <location>
        <begin position="37"/>
        <end position="119"/>
    </location>
</feature>
<evidence type="ECO:0000256" key="1">
    <source>
        <dbReference type="SAM" id="MobiDB-lite"/>
    </source>
</evidence>
<dbReference type="Gene3D" id="3.30.260.10">
    <property type="entry name" value="TCP-1-like chaperonin intermediate domain"/>
    <property type="match status" value="1"/>
</dbReference>
<dbReference type="EMBL" id="CP136891">
    <property type="protein sequence ID" value="WOK97842.1"/>
    <property type="molecule type" value="Genomic_DNA"/>
</dbReference>
<keyword evidence="3" id="KW-1185">Reference proteome</keyword>
<feature type="compositionally biased region" description="Basic and acidic residues" evidence="1">
    <location>
        <begin position="41"/>
        <end position="59"/>
    </location>
</feature>